<evidence type="ECO:0000259" key="9">
    <source>
        <dbReference type="Pfam" id="PF08279"/>
    </source>
</evidence>
<dbReference type="GO" id="GO:0016787">
    <property type="term" value="F:hydrolase activity"/>
    <property type="evidence" value="ECO:0007669"/>
    <property type="project" value="UniProtKB-KW"/>
</dbReference>
<dbReference type="AlphaFoldDB" id="A0A378JER7"/>
<reference evidence="10 12" key="1">
    <citation type="submission" date="2015-11" db="EMBL/GenBank/DDBJ databases">
        <title>Genomic analysis of 38 Legionella species identifies large and diverse effector repertoires.</title>
        <authorList>
            <person name="Burstein D."/>
            <person name="Amaro F."/>
            <person name="Zusman T."/>
            <person name="Lifshitz Z."/>
            <person name="Cohen O."/>
            <person name="Gilbert J.A."/>
            <person name="Pupko T."/>
            <person name="Shuman H.A."/>
            <person name="Segal G."/>
        </authorList>
    </citation>
    <scope>NUCLEOTIDE SEQUENCE [LARGE SCALE GENOMIC DNA]</scope>
    <source>
        <strain evidence="10 12">Lyon 8420412</strain>
    </source>
</reference>
<dbReference type="PANTHER" id="PTHR34580:SF3">
    <property type="entry name" value="PROTEIN PAFB"/>
    <property type="match status" value="1"/>
</dbReference>
<evidence type="ECO:0000313" key="11">
    <source>
        <dbReference type="EMBL" id="STX45387.1"/>
    </source>
</evidence>
<dbReference type="PANTHER" id="PTHR34580">
    <property type="match status" value="1"/>
</dbReference>
<feature type="transmembrane region" description="Helical" evidence="8">
    <location>
        <begin position="195"/>
        <end position="215"/>
    </location>
</feature>
<dbReference type="GO" id="GO:0003677">
    <property type="term" value="F:DNA binding"/>
    <property type="evidence" value="ECO:0007669"/>
    <property type="project" value="UniProtKB-KW"/>
</dbReference>
<dbReference type="Gene3D" id="1.20.120.920">
    <property type="entry name" value="CRISPR-associated endonuclease Cas1, C-terminal domain"/>
    <property type="match status" value="1"/>
</dbReference>
<dbReference type="EMBL" id="UGOB01000001">
    <property type="protein sequence ID" value="STX45387.1"/>
    <property type="molecule type" value="Genomic_DNA"/>
</dbReference>
<keyword evidence="6" id="KW-0051">Antiviral defense</keyword>
<dbReference type="Gene3D" id="1.10.10.10">
    <property type="entry name" value="Winged helix-like DNA-binding domain superfamily/Winged helix DNA-binding domain"/>
    <property type="match status" value="1"/>
</dbReference>
<dbReference type="Pfam" id="PF08279">
    <property type="entry name" value="HTH_11"/>
    <property type="match status" value="1"/>
</dbReference>
<dbReference type="InterPro" id="IPR036390">
    <property type="entry name" value="WH_DNA-bd_sf"/>
</dbReference>
<name>A0A378JER7_9GAMM</name>
<dbReference type="InterPro" id="IPR051534">
    <property type="entry name" value="CBASS_pafABC_assoc_protein"/>
</dbReference>
<evidence type="ECO:0000256" key="8">
    <source>
        <dbReference type="SAM" id="Phobius"/>
    </source>
</evidence>
<accession>A0A378JER7</accession>
<evidence type="ECO:0000256" key="3">
    <source>
        <dbReference type="ARBA" id="ARBA00022759"/>
    </source>
</evidence>
<dbReference type="GO" id="GO:0051607">
    <property type="term" value="P:defense response to virus"/>
    <property type="evidence" value="ECO:0007669"/>
    <property type="project" value="UniProtKB-KW"/>
</dbReference>
<keyword evidence="1" id="KW-0540">Nuclease</keyword>
<evidence type="ECO:0000256" key="4">
    <source>
        <dbReference type="ARBA" id="ARBA00022801"/>
    </source>
</evidence>
<feature type="domain" description="Helix-turn-helix type 11" evidence="9">
    <location>
        <begin position="6"/>
        <end position="59"/>
    </location>
</feature>
<keyword evidence="2" id="KW-0479">Metal-binding</keyword>
<dbReference type="InterPro" id="IPR042206">
    <property type="entry name" value="CRISPR-assoc_Cas1_C"/>
</dbReference>
<gene>
    <name evidence="11" type="primary">niaR_1</name>
    <name evidence="10" type="ORF">Lgra_3340</name>
    <name evidence="11" type="ORF">NCTC12388_02116</name>
</gene>
<dbReference type="Pfam" id="PF01867">
    <property type="entry name" value="Cas_Cas1"/>
    <property type="match status" value="1"/>
</dbReference>
<organism evidence="11 13">
    <name type="scientific">Legionella gratiana</name>
    <dbReference type="NCBI Taxonomy" id="45066"/>
    <lineage>
        <taxon>Bacteria</taxon>
        <taxon>Pseudomonadati</taxon>
        <taxon>Pseudomonadota</taxon>
        <taxon>Gammaproteobacteria</taxon>
        <taxon>Legionellales</taxon>
        <taxon>Legionellaceae</taxon>
        <taxon>Legionella</taxon>
    </lineage>
</organism>
<dbReference type="InterPro" id="IPR002729">
    <property type="entry name" value="CRISPR-assoc_Cas1"/>
</dbReference>
<keyword evidence="8" id="KW-0472">Membrane</keyword>
<evidence type="ECO:0000256" key="7">
    <source>
        <dbReference type="ARBA" id="ARBA00023125"/>
    </source>
</evidence>
<reference evidence="11 13" key="2">
    <citation type="submission" date="2018-06" db="EMBL/GenBank/DDBJ databases">
        <authorList>
            <consortium name="Pathogen Informatics"/>
            <person name="Doyle S."/>
        </authorList>
    </citation>
    <scope>NUCLEOTIDE SEQUENCE [LARGE SCALE GENOMIC DNA]</scope>
    <source>
        <strain evidence="11 13">NCTC12388</strain>
    </source>
</reference>
<dbReference type="GO" id="GO:0043571">
    <property type="term" value="P:maintenance of CRISPR repeat elements"/>
    <property type="evidence" value="ECO:0007669"/>
    <property type="project" value="InterPro"/>
</dbReference>
<dbReference type="RefSeq" id="WP_083502925.1">
    <property type="nucleotide sequence ID" value="NZ_CAAAHW010000005.1"/>
</dbReference>
<evidence type="ECO:0000256" key="6">
    <source>
        <dbReference type="ARBA" id="ARBA00023118"/>
    </source>
</evidence>
<dbReference type="GO" id="GO:0004519">
    <property type="term" value="F:endonuclease activity"/>
    <property type="evidence" value="ECO:0007669"/>
    <property type="project" value="UniProtKB-KW"/>
</dbReference>
<keyword evidence="5" id="KW-0460">Magnesium</keyword>
<dbReference type="InterPro" id="IPR036388">
    <property type="entry name" value="WH-like_DNA-bd_sf"/>
</dbReference>
<dbReference type="SUPFAM" id="SSF46785">
    <property type="entry name" value="Winged helix' DNA-binding domain"/>
    <property type="match status" value="1"/>
</dbReference>
<evidence type="ECO:0000313" key="12">
    <source>
        <dbReference type="Proteomes" id="UP000054691"/>
    </source>
</evidence>
<evidence type="ECO:0000256" key="5">
    <source>
        <dbReference type="ARBA" id="ARBA00022842"/>
    </source>
</evidence>
<dbReference type="STRING" id="45066.Lgra_3340"/>
<evidence type="ECO:0000256" key="1">
    <source>
        <dbReference type="ARBA" id="ARBA00022722"/>
    </source>
</evidence>
<dbReference type="Proteomes" id="UP000054691">
    <property type="component" value="Unassembled WGS sequence"/>
</dbReference>
<keyword evidence="3" id="KW-0255">Endonuclease</keyword>
<keyword evidence="8" id="KW-1133">Transmembrane helix</keyword>
<dbReference type="Proteomes" id="UP000254476">
    <property type="component" value="Unassembled WGS sequence"/>
</dbReference>
<evidence type="ECO:0000313" key="13">
    <source>
        <dbReference type="Proteomes" id="UP000254476"/>
    </source>
</evidence>
<dbReference type="OrthoDB" id="1662073at2"/>
<keyword evidence="7" id="KW-0238">DNA-binding</keyword>
<proteinExistence type="predicted"/>
<protein>
    <submittedName>
        <fullName evidence="11">Transcriptional regulator</fullName>
    </submittedName>
</protein>
<sequence>MSRTERLFDLIQLLRRHRLPVSGKSLAEELGISLRTLYRDMSTLQSFGAPIEGEPGVGYVLKPGFLLPPLMFSDDEIEAMVLGSRWVAQRTDTQLKIAAQNVLAKLSRIEYLKIHWKKSRDLTLDGFNCNDLQQELLLCVTKIKNAKDINQLMQAEAELTKKLYSYAANRTQYGKFNREREATDKANTFLNHGNYLAYGLAATTLWVLVEFLMALQ</sequence>
<keyword evidence="4" id="KW-0378">Hydrolase</keyword>
<dbReference type="GO" id="GO:0046872">
    <property type="term" value="F:metal ion binding"/>
    <property type="evidence" value="ECO:0007669"/>
    <property type="project" value="UniProtKB-KW"/>
</dbReference>
<dbReference type="EMBL" id="LNYE01000029">
    <property type="protein sequence ID" value="KTD06563.1"/>
    <property type="molecule type" value="Genomic_DNA"/>
</dbReference>
<evidence type="ECO:0000256" key="2">
    <source>
        <dbReference type="ARBA" id="ARBA00022723"/>
    </source>
</evidence>
<evidence type="ECO:0000313" key="10">
    <source>
        <dbReference type="EMBL" id="KTD06563.1"/>
    </source>
</evidence>
<dbReference type="InterPro" id="IPR013196">
    <property type="entry name" value="HTH_11"/>
</dbReference>
<keyword evidence="8" id="KW-0812">Transmembrane</keyword>
<keyword evidence="12" id="KW-1185">Reference proteome</keyword>